<dbReference type="InterPro" id="IPR050172">
    <property type="entry name" value="SsuD_RutA_monooxygenase"/>
</dbReference>
<keyword evidence="2" id="KW-0288">FMN</keyword>
<gene>
    <name evidence="6" type="ORF">UFOPK1421_00217</name>
    <name evidence="7" type="ORF">UFOPK4275_00465</name>
</gene>
<dbReference type="AlphaFoldDB" id="A0A6J6B5P5"/>
<evidence type="ECO:0000256" key="2">
    <source>
        <dbReference type="ARBA" id="ARBA00022643"/>
    </source>
</evidence>
<protein>
    <submittedName>
        <fullName evidence="6">Unannotated protein</fullName>
    </submittedName>
</protein>
<name>A0A6J6B5P5_9ZZZZ</name>
<dbReference type="NCBIfam" id="TIGR03619">
    <property type="entry name" value="F420_Rv2161c"/>
    <property type="match status" value="1"/>
</dbReference>
<reference evidence="6" key="1">
    <citation type="submission" date="2020-05" db="EMBL/GenBank/DDBJ databases">
        <authorList>
            <person name="Chiriac C."/>
            <person name="Salcher M."/>
            <person name="Ghai R."/>
            <person name="Kavagutti S V."/>
        </authorList>
    </citation>
    <scope>NUCLEOTIDE SEQUENCE</scope>
</reference>
<dbReference type="EMBL" id="CAFBQJ010000059">
    <property type="protein sequence ID" value="CAB5047396.1"/>
    <property type="molecule type" value="Genomic_DNA"/>
</dbReference>
<dbReference type="PANTHER" id="PTHR42847">
    <property type="entry name" value="ALKANESULFONATE MONOOXYGENASE"/>
    <property type="match status" value="1"/>
</dbReference>
<dbReference type="EMBL" id="CAEZSL010000014">
    <property type="protein sequence ID" value="CAB4534146.1"/>
    <property type="molecule type" value="Genomic_DNA"/>
</dbReference>
<proteinExistence type="predicted"/>
<dbReference type="GO" id="GO:0046306">
    <property type="term" value="P:alkanesulfonate catabolic process"/>
    <property type="evidence" value="ECO:0007669"/>
    <property type="project" value="TreeGrafter"/>
</dbReference>
<evidence type="ECO:0000256" key="1">
    <source>
        <dbReference type="ARBA" id="ARBA00022630"/>
    </source>
</evidence>
<keyword evidence="4" id="KW-0503">Monooxygenase</keyword>
<keyword evidence="1" id="KW-0285">Flavoprotein</keyword>
<sequence length="299" mass="33055">MKFIFQYPDFHGLDGDMLDAGSVSELAILAEAHGWDGFSFTEHPAPTAKWLETGGHQSLDPFVALGHVAAVTKRLKLLTYLAVLPYRNPLLLAKSAATVDKLSNGRFILGVGAGYLKAEYFALGVDFEERNVLFDEALDVLPLHWSGEPFNYQGTHFSCRDTIGRPRPVQQPIPIWIGGNASLTLRRVAERAQGWMPLIGPEDIFSTVRSPSMTTADDLIKRLQTLKQLAGERFASLDIVLPYTDSSIFNTAHDVERHRDTFGRFSELGTTWMVLSGPSGPHPKSADFIGEFGEMYIGT</sequence>
<dbReference type="InterPro" id="IPR011251">
    <property type="entry name" value="Luciferase-like_dom"/>
</dbReference>
<evidence type="ECO:0000313" key="6">
    <source>
        <dbReference type="EMBL" id="CAB4534146.1"/>
    </source>
</evidence>
<dbReference type="InterPro" id="IPR019921">
    <property type="entry name" value="Lucif-like_OxRdtase_Rv2161c"/>
</dbReference>
<dbReference type="Pfam" id="PF00296">
    <property type="entry name" value="Bac_luciferase"/>
    <property type="match status" value="1"/>
</dbReference>
<evidence type="ECO:0000256" key="4">
    <source>
        <dbReference type="ARBA" id="ARBA00023033"/>
    </source>
</evidence>
<keyword evidence="3" id="KW-0560">Oxidoreductase</keyword>
<dbReference type="InterPro" id="IPR036661">
    <property type="entry name" value="Luciferase-like_sf"/>
</dbReference>
<feature type="domain" description="Luciferase-like" evidence="5">
    <location>
        <begin position="19"/>
        <end position="204"/>
    </location>
</feature>
<evidence type="ECO:0000256" key="3">
    <source>
        <dbReference type="ARBA" id="ARBA00023002"/>
    </source>
</evidence>
<evidence type="ECO:0000313" key="7">
    <source>
        <dbReference type="EMBL" id="CAB5047396.1"/>
    </source>
</evidence>
<evidence type="ECO:0000259" key="5">
    <source>
        <dbReference type="Pfam" id="PF00296"/>
    </source>
</evidence>
<organism evidence="6">
    <name type="scientific">freshwater metagenome</name>
    <dbReference type="NCBI Taxonomy" id="449393"/>
    <lineage>
        <taxon>unclassified sequences</taxon>
        <taxon>metagenomes</taxon>
        <taxon>ecological metagenomes</taxon>
    </lineage>
</organism>
<dbReference type="SUPFAM" id="SSF51679">
    <property type="entry name" value="Bacterial luciferase-like"/>
    <property type="match status" value="1"/>
</dbReference>
<dbReference type="Gene3D" id="3.20.20.30">
    <property type="entry name" value="Luciferase-like domain"/>
    <property type="match status" value="1"/>
</dbReference>
<accession>A0A6J6B5P5</accession>
<dbReference type="PANTHER" id="PTHR42847:SF4">
    <property type="entry name" value="ALKANESULFONATE MONOOXYGENASE-RELATED"/>
    <property type="match status" value="1"/>
</dbReference>
<dbReference type="GO" id="GO:0008726">
    <property type="term" value="F:alkanesulfonate monooxygenase activity"/>
    <property type="evidence" value="ECO:0007669"/>
    <property type="project" value="TreeGrafter"/>
</dbReference>